<evidence type="ECO:0000256" key="1">
    <source>
        <dbReference type="SAM" id="SignalP"/>
    </source>
</evidence>
<dbReference type="InParanoid" id="B2WMN4"/>
<gene>
    <name evidence="2" type="ORF">PTRG_11244</name>
</gene>
<dbReference type="AlphaFoldDB" id="B2WMN4"/>
<dbReference type="HOGENOM" id="CLU_2050848_0_0_1"/>
<name>B2WMN4_PYRTR</name>
<evidence type="ECO:0000313" key="3">
    <source>
        <dbReference type="Proteomes" id="UP000001471"/>
    </source>
</evidence>
<dbReference type="EMBL" id="DS231630">
    <property type="protein sequence ID" value="EDU44294.1"/>
    <property type="molecule type" value="Genomic_DNA"/>
</dbReference>
<accession>B2WMN4</accession>
<proteinExistence type="predicted"/>
<dbReference type="STRING" id="426418.B2WMN4"/>
<feature type="chain" id="PRO_5002784930" evidence="1">
    <location>
        <begin position="25"/>
        <end position="120"/>
    </location>
</feature>
<evidence type="ECO:0000313" key="2">
    <source>
        <dbReference type="EMBL" id="EDU44294.1"/>
    </source>
</evidence>
<reference evidence="3" key="1">
    <citation type="journal article" date="2013" name="G3 (Bethesda)">
        <title>Comparative genomics of a plant-pathogenic fungus, Pyrenophora tritici-repentis, reveals transduplication and the impact of repeat elements on pathogenicity and population divergence.</title>
        <authorList>
            <person name="Manning V.A."/>
            <person name="Pandelova I."/>
            <person name="Dhillon B."/>
            <person name="Wilhelm L.J."/>
            <person name="Goodwin S.B."/>
            <person name="Berlin A.M."/>
            <person name="Figueroa M."/>
            <person name="Freitag M."/>
            <person name="Hane J.K."/>
            <person name="Henrissat B."/>
            <person name="Holman W.H."/>
            <person name="Kodira C.D."/>
            <person name="Martin J."/>
            <person name="Oliver R.P."/>
            <person name="Robbertse B."/>
            <person name="Schackwitz W."/>
            <person name="Schwartz D.C."/>
            <person name="Spatafora J.W."/>
            <person name="Turgeon B.G."/>
            <person name="Yandava C."/>
            <person name="Young S."/>
            <person name="Zhou S."/>
            <person name="Zeng Q."/>
            <person name="Grigoriev I.V."/>
            <person name="Ma L.-J."/>
            <person name="Ciuffetti L.M."/>
        </authorList>
    </citation>
    <scope>NUCLEOTIDE SEQUENCE [LARGE SCALE GENOMIC DNA]</scope>
    <source>
        <strain evidence="3">Pt-1C-BFP</strain>
    </source>
</reference>
<dbReference type="Pfam" id="PF26200">
    <property type="entry name" value="Rcat_RNF216"/>
    <property type="match status" value="1"/>
</dbReference>
<dbReference type="Proteomes" id="UP000001471">
    <property type="component" value="Unassembled WGS sequence"/>
</dbReference>
<protein>
    <submittedName>
        <fullName evidence="2">Uncharacterized protein</fullName>
    </submittedName>
</protein>
<keyword evidence="1" id="KW-0732">Signal</keyword>
<organism evidence="2 3">
    <name type="scientific">Pyrenophora tritici-repentis (strain Pt-1C-BFP)</name>
    <name type="common">Wheat tan spot fungus</name>
    <name type="synonym">Drechslera tritici-repentis</name>
    <dbReference type="NCBI Taxonomy" id="426418"/>
    <lineage>
        <taxon>Eukaryota</taxon>
        <taxon>Fungi</taxon>
        <taxon>Dikarya</taxon>
        <taxon>Ascomycota</taxon>
        <taxon>Pezizomycotina</taxon>
        <taxon>Dothideomycetes</taxon>
        <taxon>Pleosporomycetidae</taxon>
        <taxon>Pleosporales</taxon>
        <taxon>Pleosporineae</taxon>
        <taxon>Pleosporaceae</taxon>
        <taxon>Pyrenophora</taxon>
    </lineage>
</organism>
<feature type="signal peptide" evidence="1">
    <location>
        <begin position="1"/>
        <end position="24"/>
    </location>
</feature>
<sequence length="120" mass="13608">MSLTNLPSHILSLLMCYICRQGLAKEGYQHFCGHFRERPGQPCGECNKCDLYRVEDEERVVKRAKERAEAEWWEAQGEVAKEGLQKEVGKEDAVVGKGVLGLKRSAWEAWIESVLDSVLV</sequence>